<organism evidence="1 2">
    <name type="scientific">Caballeronia calidae</name>
    <dbReference type="NCBI Taxonomy" id="1777139"/>
    <lineage>
        <taxon>Bacteria</taxon>
        <taxon>Pseudomonadati</taxon>
        <taxon>Pseudomonadota</taxon>
        <taxon>Betaproteobacteria</taxon>
        <taxon>Burkholderiales</taxon>
        <taxon>Burkholderiaceae</taxon>
        <taxon>Caballeronia</taxon>
    </lineage>
</organism>
<proteinExistence type="predicted"/>
<protein>
    <submittedName>
        <fullName evidence="1">Uncharacterized protein</fullName>
    </submittedName>
</protein>
<comment type="caution">
    <text evidence="1">The sequence shown here is derived from an EMBL/GenBank/DDBJ whole genome shotgun (WGS) entry which is preliminary data.</text>
</comment>
<dbReference type="AlphaFoldDB" id="A0A158CIS9"/>
<evidence type="ECO:0000313" key="2">
    <source>
        <dbReference type="Proteomes" id="UP000071859"/>
    </source>
</evidence>
<sequence length="166" mass="18812">MDIFYHSQSFEQNVKNGSVGLIGSSSTKIVELSQRLPKLVWVFKTPKGMKGSIQLVASLLISEEPSVAVQTDQPHVIYYDAFSPQSVIYTKTGTPDRIDEVSRHFQYRWRTAFSTSFRGDAGLQAMEADVVRGLQAMVTEWETVQMLERVKDRDSVRPINPFAQPR</sequence>
<reference evidence="1" key="1">
    <citation type="submission" date="2016-01" db="EMBL/GenBank/DDBJ databases">
        <authorList>
            <person name="Peeters C."/>
        </authorList>
    </citation>
    <scope>NUCLEOTIDE SEQUENCE</scope>
    <source>
        <strain evidence="1">LMG 29321</strain>
    </source>
</reference>
<dbReference type="OrthoDB" id="8905698at2"/>
<evidence type="ECO:0000313" key="1">
    <source>
        <dbReference type="EMBL" id="SAK82182.1"/>
    </source>
</evidence>
<keyword evidence="2" id="KW-1185">Reference proteome</keyword>
<dbReference type="EMBL" id="FCOX02000020">
    <property type="protein sequence ID" value="SAK82182.1"/>
    <property type="molecule type" value="Genomic_DNA"/>
</dbReference>
<dbReference type="RefSeq" id="WP_062607230.1">
    <property type="nucleotide sequence ID" value="NZ_FCOX02000020.1"/>
</dbReference>
<dbReference type="Proteomes" id="UP000071859">
    <property type="component" value="Unassembled WGS sequence"/>
</dbReference>
<gene>
    <name evidence="1" type="ORF">AWB78_03995</name>
</gene>
<accession>A0A158CIS9</accession>
<name>A0A158CIS9_9BURK</name>